<keyword evidence="4" id="KW-1185">Reference proteome</keyword>
<protein>
    <submittedName>
        <fullName evidence="3">CHAT domain-containing protein</fullName>
    </submittedName>
</protein>
<evidence type="ECO:0000313" key="3">
    <source>
        <dbReference type="EMBL" id="TDQ81341.1"/>
    </source>
</evidence>
<dbReference type="EMBL" id="SNYW01000009">
    <property type="protein sequence ID" value="TDQ81341.1"/>
    <property type="molecule type" value="Genomic_DNA"/>
</dbReference>
<dbReference type="Pfam" id="PF13374">
    <property type="entry name" value="TPR_10"/>
    <property type="match status" value="1"/>
</dbReference>
<dbReference type="Gene3D" id="1.25.40.10">
    <property type="entry name" value="Tetratricopeptide repeat domain"/>
    <property type="match status" value="2"/>
</dbReference>
<keyword evidence="1" id="KW-0732">Signal</keyword>
<dbReference type="Pfam" id="PF13424">
    <property type="entry name" value="TPR_12"/>
    <property type="match status" value="1"/>
</dbReference>
<accession>A0A4V3DES5</accession>
<reference evidence="3 4" key="1">
    <citation type="submission" date="2019-03" db="EMBL/GenBank/DDBJ databases">
        <title>Genomic Encyclopedia of Type Strains, Phase III (KMG-III): the genomes of soil and plant-associated and newly described type strains.</title>
        <authorList>
            <person name="Whitman W."/>
        </authorList>
    </citation>
    <scope>NUCLEOTIDE SEQUENCE [LARGE SCALE GENOMIC DNA]</scope>
    <source>
        <strain evidence="3 4">CGMCC 1.7660</strain>
    </source>
</reference>
<dbReference type="InterPro" id="IPR019734">
    <property type="entry name" value="TPR_rpt"/>
</dbReference>
<feature type="domain" description="CHAT" evidence="2">
    <location>
        <begin position="708"/>
        <end position="1026"/>
    </location>
</feature>
<dbReference type="Proteomes" id="UP000295783">
    <property type="component" value="Unassembled WGS sequence"/>
</dbReference>
<dbReference type="SMART" id="SM00028">
    <property type="entry name" value="TPR"/>
    <property type="match status" value="6"/>
</dbReference>
<sequence length="1029" mass="107592">MLAHRRLASFLAIAAMALCLGSAGPARGDDIAAPSLDEEATRQEADTLLGAGHPAQAAGLLRDLAQRLAGNDEKIRLRYEVALQLSRILRLAGDFSGAEGPLLDAIGLPAAAAGEAAALVYAELGKIALARGDLTRAQISLLKAGALARAVPGIAPAVVLDIEIALATAEIRAFRLESAGQRLEAITRDAAIAGDQPILAAEIEAVRAEFHFRQYRYAEALGALENAYRLTVAHFGPAHPETARASTSLAAGQFNAGRYRSAEAMLLHAIGVYEADSAFFGPALATALVNLGQVYYVTGRTSLAIAALSRADDLAHRSFGGPSLVGAAALLHRGYAQLRAGLLDAAAADLGRARTVWRSAGTLNQRAAAGAGTWLAEALRRLGELDAAATSLAESADVLGEIFQPGSYPLSDVLIGQAQLALAAGQPDAATEPVRQAVAIRQGTLGPDHLATLEARAVLIQTLAEAGRFDEALGSLREDAERLRGRIAAIRAVPSESALEEIASLRRLVERYLRSISLALENEAAPRDDLLSLSLELAQLSRASAAGTAIAGMSQRILAGGTAGAEGLRRFQEAVLRWQLAARQLTARVIGGEAAEGLRNEVAARAAEVASAQRALLASSPDDGTDLIMPQPRRHPELAAMLAPDEALVAYMSFEEQAYAWLLTDGDLELVPIAADAATLSARIAALRATVDPKGVGSLGDIKPFEVAAASWLHDTLIGPLAIPDRIKRLIIVPDGTLQSLPFAATLSKKSQAATDFADYRDMPWLVKRYHLAVLPEIGTLADLRGIAAVSRATQPFLGIGDPVFDIGGNAQSGGETEPALATAQLIAGLSPLPESRDELLSLAATLGAPAEAVVVGSAATERNLAALPLADYRVVAFATHGLMAGDFGRLREPGLALTPPADPTGENDGYLTIGEIARLRLDADWVVLSACNTAADDGSPGAEGLSGLARAFFFTGARTLLVSQWEVLSVAAVQLTTGVFDARSKDPHISRAAALRQSMLAMLAEDQPDYFAHPIFWAPFQLVGEGGL</sequence>
<dbReference type="Pfam" id="PF12770">
    <property type="entry name" value="CHAT"/>
    <property type="match status" value="1"/>
</dbReference>
<evidence type="ECO:0000256" key="1">
    <source>
        <dbReference type="SAM" id="SignalP"/>
    </source>
</evidence>
<dbReference type="InterPro" id="IPR011990">
    <property type="entry name" value="TPR-like_helical_dom_sf"/>
</dbReference>
<feature type="chain" id="PRO_5020191258" evidence="1">
    <location>
        <begin position="29"/>
        <end position="1029"/>
    </location>
</feature>
<dbReference type="InterPro" id="IPR024983">
    <property type="entry name" value="CHAT_dom"/>
</dbReference>
<dbReference type="AlphaFoldDB" id="A0A4V3DES5"/>
<organism evidence="3 4">
    <name type="scientific">Dongia mobilis</name>
    <dbReference type="NCBI Taxonomy" id="578943"/>
    <lineage>
        <taxon>Bacteria</taxon>
        <taxon>Pseudomonadati</taxon>
        <taxon>Pseudomonadota</taxon>
        <taxon>Alphaproteobacteria</taxon>
        <taxon>Rhodospirillales</taxon>
        <taxon>Dongiaceae</taxon>
        <taxon>Dongia</taxon>
    </lineage>
</organism>
<evidence type="ECO:0000313" key="4">
    <source>
        <dbReference type="Proteomes" id="UP000295783"/>
    </source>
</evidence>
<dbReference type="SUPFAM" id="SSF48452">
    <property type="entry name" value="TPR-like"/>
    <property type="match status" value="3"/>
</dbReference>
<comment type="caution">
    <text evidence="3">The sequence shown here is derived from an EMBL/GenBank/DDBJ whole genome shotgun (WGS) entry which is preliminary data.</text>
</comment>
<feature type="signal peptide" evidence="1">
    <location>
        <begin position="1"/>
        <end position="28"/>
    </location>
</feature>
<evidence type="ECO:0000259" key="2">
    <source>
        <dbReference type="Pfam" id="PF12770"/>
    </source>
</evidence>
<proteinExistence type="predicted"/>
<name>A0A4V3DES5_9PROT</name>
<gene>
    <name evidence="3" type="ORF">A8950_2406</name>
</gene>